<protein>
    <submittedName>
        <fullName evidence="2">Uncharacterized protein</fullName>
    </submittedName>
</protein>
<name>A0A067LN24_JATCU</name>
<evidence type="ECO:0000313" key="3">
    <source>
        <dbReference type="Proteomes" id="UP000027138"/>
    </source>
</evidence>
<evidence type="ECO:0000256" key="1">
    <source>
        <dbReference type="SAM" id="MobiDB-lite"/>
    </source>
</evidence>
<keyword evidence="3" id="KW-1185">Reference proteome</keyword>
<organism evidence="2 3">
    <name type="scientific">Jatropha curcas</name>
    <name type="common">Barbados nut</name>
    <dbReference type="NCBI Taxonomy" id="180498"/>
    <lineage>
        <taxon>Eukaryota</taxon>
        <taxon>Viridiplantae</taxon>
        <taxon>Streptophyta</taxon>
        <taxon>Embryophyta</taxon>
        <taxon>Tracheophyta</taxon>
        <taxon>Spermatophyta</taxon>
        <taxon>Magnoliopsida</taxon>
        <taxon>eudicotyledons</taxon>
        <taxon>Gunneridae</taxon>
        <taxon>Pentapetalae</taxon>
        <taxon>rosids</taxon>
        <taxon>fabids</taxon>
        <taxon>Malpighiales</taxon>
        <taxon>Euphorbiaceae</taxon>
        <taxon>Crotonoideae</taxon>
        <taxon>Jatropheae</taxon>
        <taxon>Jatropha</taxon>
    </lineage>
</organism>
<dbReference type="AlphaFoldDB" id="A0A067LN24"/>
<sequence>MSLRASPECRRPVTGPPPPTAVHGGRKVANAHKIASPQGDLLLCAPDDLDLTETIGLPPIGMEKKKGEWKNNERASQVRIRPVGQVWGIGSLVHMYERASHV</sequence>
<proteinExistence type="predicted"/>
<gene>
    <name evidence="2" type="ORF">JCGZ_15288</name>
</gene>
<dbReference type="Proteomes" id="UP000027138">
    <property type="component" value="Unassembled WGS sequence"/>
</dbReference>
<accession>A0A067LN24</accession>
<dbReference type="EMBL" id="KK914226">
    <property type="protein sequence ID" value="KDP45844.1"/>
    <property type="molecule type" value="Genomic_DNA"/>
</dbReference>
<feature type="region of interest" description="Disordered" evidence="1">
    <location>
        <begin position="1"/>
        <end position="27"/>
    </location>
</feature>
<evidence type="ECO:0000313" key="2">
    <source>
        <dbReference type="EMBL" id="KDP45844.1"/>
    </source>
</evidence>
<reference evidence="2 3" key="1">
    <citation type="journal article" date="2014" name="PLoS ONE">
        <title>Global Analysis of Gene Expression Profiles in Physic Nut (Jatropha curcas L.) Seedlings Exposed to Salt Stress.</title>
        <authorList>
            <person name="Zhang L."/>
            <person name="Zhang C."/>
            <person name="Wu P."/>
            <person name="Chen Y."/>
            <person name="Li M."/>
            <person name="Jiang H."/>
            <person name="Wu G."/>
        </authorList>
    </citation>
    <scope>NUCLEOTIDE SEQUENCE [LARGE SCALE GENOMIC DNA]</scope>
    <source>
        <strain evidence="3">cv. GZQX0401</strain>
        <tissue evidence="2">Young leaves</tissue>
    </source>
</reference>